<dbReference type="GeneID" id="67443647"/>
<protein>
    <submittedName>
        <fullName evidence="1">Uncharacterized protein</fullName>
    </submittedName>
</protein>
<proteinExistence type="predicted"/>
<gene>
    <name evidence="1" type="ORF">K3G22_10265</name>
</gene>
<dbReference type="EMBL" id="CP080635">
    <property type="protein sequence ID" value="QYX71194.1"/>
    <property type="molecule type" value="Genomic_DNA"/>
</dbReference>
<name>A0ABX8X6V0_SHEPU</name>
<dbReference type="Proteomes" id="UP000827084">
    <property type="component" value="Chromosome"/>
</dbReference>
<organism evidence="1 2">
    <name type="scientific">Shewanella putrefaciens</name>
    <name type="common">Pseudomonas putrefaciens</name>
    <dbReference type="NCBI Taxonomy" id="24"/>
    <lineage>
        <taxon>Bacteria</taxon>
        <taxon>Pseudomonadati</taxon>
        <taxon>Pseudomonadota</taxon>
        <taxon>Gammaproteobacteria</taxon>
        <taxon>Alteromonadales</taxon>
        <taxon>Shewanellaceae</taxon>
        <taxon>Shewanella</taxon>
    </lineage>
</organism>
<sequence length="130" mass="15164">MAENIIKLNNIQEVTALFDNIAPEANLPAICYEKTRYIPWSVFQNMQVYALDFEPYLSIAQRCNMHYFGIMQSKHRVYLAHCNDAGHAPRWEARPMTLAQIMDSELMEYLNQNHAYNLGLKISFDLDYAI</sequence>
<keyword evidence="2" id="KW-1185">Reference proteome</keyword>
<dbReference type="RefSeq" id="WP_025007709.1">
    <property type="nucleotide sequence ID" value="NZ_BMPK01000003.1"/>
</dbReference>
<evidence type="ECO:0000313" key="1">
    <source>
        <dbReference type="EMBL" id="QYX71194.1"/>
    </source>
</evidence>
<reference evidence="1 2" key="1">
    <citation type="submission" date="2021-08" db="EMBL/GenBank/DDBJ databases">
        <title>Shewanella putrefaciens YZ-J, complete genome.</title>
        <authorList>
            <person name="Yi Z."/>
        </authorList>
    </citation>
    <scope>NUCLEOTIDE SEQUENCE [LARGE SCALE GENOMIC DNA]</scope>
    <source>
        <strain evidence="1 2">YZ-J</strain>
    </source>
</reference>
<accession>A0ABX8X6V0</accession>
<evidence type="ECO:0000313" key="2">
    <source>
        <dbReference type="Proteomes" id="UP000827084"/>
    </source>
</evidence>